<dbReference type="PANTHER" id="PTHR48111:SF21">
    <property type="entry name" value="DNA-BINDING DUAL MASTER TRANSCRIPTIONAL REGULATOR RPAA"/>
    <property type="match status" value="1"/>
</dbReference>
<evidence type="ECO:0000256" key="7">
    <source>
        <dbReference type="PROSITE-ProRule" id="PRU01091"/>
    </source>
</evidence>
<feature type="modified residue" description="4-aspartylphosphate" evidence="6">
    <location>
        <position position="63"/>
    </location>
</feature>
<dbReference type="InterPro" id="IPR016032">
    <property type="entry name" value="Sig_transdc_resp-reg_C-effctor"/>
</dbReference>
<keyword evidence="5" id="KW-0804">Transcription</keyword>
<gene>
    <name evidence="10" type="ORF">NDR86_35035</name>
</gene>
<dbReference type="AlphaFoldDB" id="A0A9X2EII9"/>
<dbReference type="Proteomes" id="UP001139157">
    <property type="component" value="Unassembled WGS sequence"/>
</dbReference>
<accession>A0A9X2EII9</accession>
<name>A0A9X2EII9_9NOCA</name>
<organism evidence="10 11">
    <name type="scientific">Nocardia pulmonis</name>
    <dbReference type="NCBI Taxonomy" id="2951408"/>
    <lineage>
        <taxon>Bacteria</taxon>
        <taxon>Bacillati</taxon>
        <taxon>Actinomycetota</taxon>
        <taxon>Actinomycetes</taxon>
        <taxon>Mycobacteriales</taxon>
        <taxon>Nocardiaceae</taxon>
        <taxon>Nocardia</taxon>
    </lineage>
</organism>
<evidence type="ECO:0000259" key="8">
    <source>
        <dbReference type="PROSITE" id="PS50110"/>
    </source>
</evidence>
<dbReference type="PANTHER" id="PTHR48111">
    <property type="entry name" value="REGULATOR OF RPOS"/>
    <property type="match status" value="1"/>
</dbReference>
<dbReference type="PROSITE" id="PS51755">
    <property type="entry name" value="OMPR_PHOB"/>
    <property type="match status" value="1"/>
</dbReference>
<dbReference type="InterPro" id="IPR039420">
    <property type="entry name" value="WalR-like"/>
</dbReference>
<dbReference type="InterPro" id="IPR011006">
    <property type="entry name" value="CheY-like_superfamily"/>
</dbReference>
<keyword evidence="1 6" id="KW-0597">Phosphoprotein</keyword>
<dbReference type="Pfam" id="PF00486">
    <property type="entry name" value="Trans_reg_C"/>
    <property type="match status" value="1"/>
</dbReference>
<dbReference type="Gene3D" id="1.10.10.10">
    <property type="entry name" value="Winged helix-like DNA-binding domain superfamily/Winged helix DNA-binding domain"/>
    <property type="match status" value="1"/>
</dbReference>
<dbReference type="Gene3D" id="3.40.50.2300">
    <property type="match status" value="1"/>
</dbReference>
<dbReference type="SMART" id="SM00862">
    <property type="entry name" value="Trans_reg_C"/>
    <property type="match status" value="1"/>
</dbReference>
<feature type="DNA-binding region" description="OmpR/PhoB-type" evidence="7">
    <location>
        <begin position="142"/>
        <end position="235"/>
    </location>
</feature>
<dbReference type="SMART" id="SM00448">
    <property type="entry name" value="REC"/>
    <property type="match status" value="1"/>
</dbReference>
<dbReference type="InterPro" id="IPR036388">
    <property type="entry name" value="WH-like_DNA-bd_sf"/>
</dbReference>
<keyword evidence="4 7" id="KW-0238">DNA-binding</keyword>
<dbReference type="RefSeq" id="WP_251918249.1">
    <property type="nucleotide sequence ID" value="NZ_JAMRXG010000025.1"/>
</dbReference>
<dbReference type="GO" id="GO:0000156">
    <property type="term" value="F:phosphorelay response regulator activity"/>
    <property type="evidence" value="ECO:0007669"/>
    <property type="project" value="TreeGrafter"/>
</dbReference>
<dbReference type="Pfam" id="PF00072">
    <property type="entry name" value="Response_reg"/>
    <property type="match status" value="1"/>
</dbReference>
<evidence type="ECO:0000256" key="6">
    <source>
        <dbReference type="PROSITE-ProRule" id="PRU00169"/>
    </source>
</evidence>
<dbReference type="SUPFAM" id="SSF46894">
    <property type="entry name" value="C-terminal effector domain of the bipartite response regulators"/>
    <property type="match status" value="1"/>
</dbReference>
<reference evidence="10" key="1">
    <citation type="submission" date="2022-06" db="EMBL/GenBank/DDBJ databases">
        <title>Novel species in genus nocardia.</title>
        <authorList>
            <person name="Li F."/>
        </authorList>
    </citation>
    <scope>NUCLEOTIDE SEQUENCE</scope>
    <source>
        <strain evidence="10">CDC141</strain>
    </source>
</reference>
<feature type="domain" description="OmpR/PhoB-type" evidence="9">
    <location>
        <begin position="142"/>
        <end position="235"/>
    </location>
</feature>
<dbReference type="PROSITE" id="PS50110">
    <property type="entry name" value="RESPONSE_REGULATORY"/>
    <property type="match status" value="1"/>
</dbReference>
<dbReference type="GO" id="GO:0000976">
    <property type="term" value="F:transcription cis-regulatory region binding"/>
    <property type="evidence" value="ECO:0007669"/>
    <property type="project" value="TreeGrafter"/>
</dbReference>
<evidence type="ECO:0000313" key="10">
    <source>
        <dbReference type="EMBL" id="MCM6778711.1"/>
    </source>
</evidence>
<evidence type="ECO:0000259" key="9">
    <source>
        <dbReference type="PROSITE" id="PS51755"/>
    </source>
</evidence>
<feature type="domain" description="Response regulatory" evidence="8">
    <location>
        <begin position="16"/>
        <end position="127"/>
    </location>
</feature>
<keyword evidence="11" id="KW-1185">Reference proteome</keyword>
<dbReference type="SUPFAM" id="SSF52172">
    <property type="entry name" value="CheY-like"/>
    <property type="match status" value="1"/>
</dbReference>
<evidence type="ECO:0000256" key="5">
    <source>
        <dbReference type="ARBA" id="ARBA00023163"/>
    </source>
</evidence>
<keyword evidence="3" id="KW-0805">Transcription regulation</keyword>
<dbReference type="GO" id="GO:0005829">
    <property type="term" value="C:cytosol"/>
    <property type="evidence" value="ECO:0007669"/>
    <property type="project" value="TreeGrafter"/>
</dbReference>
<comment type="caution">
    <text evidence="10">The sequence shown here is derived from an EMBL/GenBank/DDBJ whole genome shotgun (WGS) entry which is preliminary data.</text>
</comment>
<dbReference type="GO" id="GO:0006355">
    <property type="term" value="P:regulation of DNA-templated transcription"/>
    <property type="evidence" value="ECO:0007669"/>
    <property type="project" value="InterPro"/>
</dbReference>
<dbReference type="EMBL" id="JAMRXG010000025">
    <property type="protein sequence ID" value="MCM6778711.1"/>
    <property type="molecule type" value="Genomic_DNA"/>
</dbReference>
<evidence type="ECO:0000256" key="1">
    <source>
        <dbReference type="ARBA" id="ARBA00022553"/>
    </source>
</evidence>
<evidence type="ECO:0000256" key="3">
    <source>
        <dbReference type="ARBA" id="ARBA00023015"/>
    </source>
</evidence>
<evidence type="ECO:0000313" key="11">
    <source>
        <dbReference type="Proteomes" id="UP001139157"/>
    </source>
</evidence>
<dbReference type="CDD" id="cd00383">
    <property type="entry name" value="trans_reg_C"/>
    <property type="match status" value="1"/>
</dbReference>
<evidence type="ECO:0000256" key="2">
    <source>
        <dbReference type="ARBA" id="ARBA00023012"/>
    </source>
</evidence>
<keyword evidence="2" id="KW-0902">Two-component regulatory system</keyword>
<evidence type="ECO:0000256" key="4">
    <source>
        <dbReference type="ARBA" id="ARBA00023125"/>
    </source>
</evidence>
<dbReference type="GO" id="GO:0032993">
    <property type="term" value="C:protein-DNA complex"/>
    <property type="evidence" value="ECO:0007669"/>
    <property type="project" value="TreeGrafter"/>
</dbReference>
<protein>
    <submittedName>
        <fullName evidence="10">Response regulator transcription factor</fullName>
    </submittedName>
</protein>
<dbReference type="InterPro" id="IPR001867">
    <property type="entry name" value="OmpR/PhoB-type_DNA-bd"/>
</dbReference>
<sequence length="235" mass="26170">MGLRCVEADQRSVTHNILLAESNKTDRDSLSERLARHGYTVTAVDTAGDALERYHAADLVMLDLDLPDLEGIQLCRAIREASVVPIIIVTARESDLDRVLGLRAGADDYITKPYGTRELIARVEAVLRRFHPAQWHPTSAPADRIQHGSLSVDVANRRVELVGRPVRLTRKEFDLLVLLVANPGQVIERSTIAEEIWHGSMSGRTIDTHINSLRRKIGNGEWIATVRGIGFRFVA</sequence>
<dbReference type="InterPro" id="IPR001789">
    <property type="entry name" value="Sig_transdc_resp-reg_receiver"/>
</dbReference>
<dbReference type="Gene3D" id="6.10.250.690">
    <property type="match status" value="1"/>
</dbReference>
<proteinExistence type="predicted"/>